<proteinExistence type="predicted"/>
<dbReference type="EMBL" id="FLUV01000073">
    <property type="protein sequence ID" value="SBW17343.1"/>
    <property type="molecule type" value="Genomic_DNA"/>
</dbReference>
<name>A0A1C3NT12_9ACTN</name>
<evidence type="ECO:0000256" key="1">
    <source>
        <dbReference type="SAM" id="Phobius"/>
    </source>
</evidence>
<evidence type="ECO:0000313" key="3">
    <source>
        <dbReference type="Proteomes" id="UP000199013"/>
    </source>
</evidence>
<keyword evidence="1" id="KW-1133">Transmembrane helix</keyword>
<dbReference type="AlphaFoldDB" id="A0A1C3NT12"/>
<evidence type="ECO:0000313" key="2">
    <source>
        <dbReference type="EMBL" id="SBW17343.1"/>
    </source>
</evidence>
<dbReference type="Proteomes" id="UP000199013">
    <property type="component" value="Unassembled WGS sequence"/>
</dbReference>
<reference evidence="3" key="1">
    <citation type="submission" date="2016-02" db="EMBL/GenBank/DDBJ databases">
        <authorList>
            <person name="Wibberg D."/>
        </authorList>
    </citation>
    <scope>NUCLEOTIDE SEQUENCE [LARGE SCALE GENOMIC DNA]</scope>
</reference>
<sequence length="70" mass="7166">MLFAIGLVATAVIIIPFFFGATERPTWLNVVAAGGLTIGFALALIGIVAAVLSPPAEDDTEPVDTEGNPI</sequence>
<protein>
    <submittedName>
        <fullName evidence="2">Putative membrane protein</fullName>
    </submittedName>
</protein>
<accession>A0A1C3NT12</accession>
<keyword evidence="3" id="KW-1185">Reference proteome</keyword>
<organism evidence="2 3">
    <name type="scientific">Candidatus Protofrankia californiensis</name>
    <dbReference type="NCBI Taxonomy" id="1839754"/>
    <lineage>
        <taxon>Bacteria</taxon>
        <taxon>Bacillati</taxon>
        <taxon>Actinomycetota</taxon>
        <taxon>Actinomycetes</taxon>
        <taxon>Frankiales</taxon>
        <taxon>Frankiaceae</taxon>
        <taxon>Protofrankia</taxon>
    </lineage>
</organism>
<gene>
    <name evidence="2" type="ORF">FDG2_0175</name>
</gene>
<keyword evidence="1" id="KW-0472">Membrane</keyword>
<keyword evidence="1" id="KW-0812">Transmembrane</keyword>
<feature type="transmembrane region" description="Helical" evidence="1">
    <location>
        <begin position="30"/>
        <end position="52"/>
    </location>
</feature>